<protein>
    <submittedName>
        <fullName evidence="1">Helicase</fullName>
    </submittedName>
</protein>
<name>A0A0F3GNY7_9BACT</name>
<dbReference type="AlphaFoldDB" id="A0A0F3GNY7"/>
<evidence type="ECO:0000313" key="1">
    <source>
        <dbReference type="EMBL" id="KJU83596.1"/>
    </source>
</evidence>
<keyword evidence="1" id="KW-0347">Helicase</keyword>
<dbReference type="GO" id="GO:0004386">
    <property type="term" value="F:helicase activity"/>
    <property type="evidence" value="ECO:0007669"/>
    <property type="project" value="UniProtKB-KW"/>
</dbReference>
<keyword evidence="1" id="KW-0067">ATP-binding</keyword>
<dbReference type="EMBL" id="LACI01001826">
    <property type="protein sequence ID" value="KJU83596.1"/>
    <property type="molecule type" value="Genomic_DNA"/>
</dbReference>
<organism evidence="1 2">
    <name type="scientific">Candidatus Magnetobacterium bavaricum</name>
    <dbReference type="NCBI Taxonomy" id="29290"/>
    <lineage>
        <taxon>Bacteria</taxon>
        <taxon>Pseudomonadati</taxon>
        <taxon>Nitrospirota</taxon>
        <taxon>Thermodesulfovibrionia</taxon>
        <taxon>Thermodesulfovibrionales</taxon>
        <taxon>Candidatus Magnetobacteriaceae</taxon>
        <taxon>Candidatus Magnetobacterium</taxon>
    </lineage>
</organism>
<reference evidence="1 2" key="1">
    <citation type="submission" date="2015-02" db="EMBL/GenBank/DDBJ databases">
        <title>Single-cell genomics of uncultivated deep-branching MTB reveals a conserved set of magnetosome genes.</title>
        <authorList>
            <person name="Kolinko S."/>
            <person name="Richter M."/>
            <person name="Glockner F.O."/>
            <person name="Brachmann A."/>
            <person name="Schuler D."/>
        </authorList>
    </citation>
    <scope>NUCLEOTIDE SEQUENCE [LARGE SCALE GENOMIC DNA]</scope>
    <source>
        <strain evidence="1">TM-1</strain>
    </source>
</reference>
<sequence length="403" mass="46189">MDADSFNSIYEGLSMFEKRVLQMISVIYESPSMKQLEQCLSAGNVKTIDGYGCNVQDIRAALHRLETLHLIRENRESIYDVYYQSNDPVKNMTALKALKDGGMKNIAAIVQKAMPVNVVNPDRVIRDMRIGFYTRNVEQAMNKYKLGLSIYPNYFYNTRIFGRICNMPFDISWFKSLPIPLQATALDEIIEDAIIALEPLDTFLEVLSQYKYSPKGDAKGDSYQHIRFLLATVLIFQGKLTEASEVFDKNDVDFYAHCVRGCLQFLKGDTDKSIAEYETGLKWFQKATKRRNTFFSNILGVFFLVAKLQKGDTEFIYKYVEIINKMPYYKHRISLKMIVAVCSSLDGGHVATNSLTFLIDKSKTKDCIAELLYNFALYYINSGIPLENRFELHDSYQMALSNG</sequence>
<dbReference type="InterPro" id="IPR011990">
    <property type="entry name" value="TPR-like_helical_dom_sf"/>
</dbReference>
<evidence type="ECO:0000313" key="2">
    <source>
        <dbReference type="Proteomes" id="UP000033423"/>
    </source>
</evidence>
<accession>A0A0F3GNY7</accession>
<proteinExistence type="predicted"/>
<keyword evidence="1" id="KW-0547">Nucleotide-binding</keyword>
<keyword evidence="1" id="KW-0378">Hydrolase</keyword>
<gene>
    <name evidence="1" type="ORF">MBAV_004212</name>
</gene>
<keyword evidence="2" id="KW-1185">Reference proteome</keyword>
<dbReference type="SUPFAM" id="SSF48452">
    <property type="entry name" value="TPR-like"/>
    <property type="match status" value="1"/>
</dbReference>
<dbReference type="Proteomes" id="UP000033423">
    <property type="component" value="Unassembled WGS sequence"/>
</dbReference>
<comment type="caution">
    <text evidence="1">The sequence shown here is derived from an EMBL/GenBank/DDBJ whole genome shotgun (WGS) entry which is preliminary data.</text>
</comment>